<dbReference type="Gene3D" id="3.40.50.2300">
    <property type="match status" value="1"/>
</dbReference>
<dbReference type="CDD" id="cd16343">
    <property type="entry name" value="LMWPTP"/>
    <property type="match status" value="1"/>
</dbReference>
<dbReference type="InterPro" id="IPR023485">
    <property type="entry name" value="Ptyr_pPase"/>
</dbReference>
<comment type="caution">
    <text evidence="5">The sequence shown here is derived from an EMBL/GenBank/DDBJ whole genome shotgun (WGS) entry which is preliminary data.</text>
</comment>
<feature type="domain" description="Phosphotyrosine protein phosphatase I" evidence="4">
    <location>
        <begin position="2"/>
        <end position="118"/>
    </location>
</feature>
<organism evidence="5 6">
    <name type="scientific">Shewanella gelidii</name>
    <dbReference type="NCBI Taxonomy" id="1642821"/>
    <lineage>
        <taxon>Bacteria</taxon>
        <taxon>Pseudomonadati</taxon>
        <taxon>Pseudomonadota</taxon>
        <taxon>Gammaproteobacteria</taxon>
        <taxon>Alteromonadales</taxon>
        <taxon>Shewanellaceae</taxon>
        <taxon>Shewanella</taxon>
    </lineage>
</organism>
<reference evidence="5" key="2">
    <citation type="submission" date="2020-09" db="EMBL/GenBank/DDBJ databases">
        <authorList>
            <person name="Sun Q."/>
            <person name="Ohkuma M."/>
        </authorList>
    </citation>
    <scope>NUCLEOTIDE SEQUENCE</scope>
    <source>
        <strain evidence="5">JCM 30804</strain>
    </source>
</reference>
<keyword evidence="6" id="KW-1185">Reference proteome</keyword>
<dbReference type="PANTHER" id="PTHR47439:SF1">
    <property type="entry name" value="ACID PHOSPHATASE"/>
    <property type="match status" value="1"/>
</dbReference>
<dbReference type="EMBL" id="BMPZ01000005">
    <property type="protein sequence ID" value="GGI84358.1"/>
    <property type="molecule type" value="Genomic_DNA"/>
</dbReference>
<dbReference type="InterPro" id="IPR052995">
    <property type="entry name" value="LMW-PTP"/>
</dbReference>
<dbReference type="SMART" id="SM00226">
    <property type="entry name" value="LMWPc"/>
    <property type="match status" value="1"/>
</dbReference>
<dbReference type="PANTHER" id="PTHR47439">
    <property type="entry name" value="LOW MOLECULAR WEIGHT PHOSPHOTYROSINE PROTEIN PHOSPHATASE-RELATED"/>
    <property type="match status" value="1"/>
</dbReference>
<dbReference type="SUPFAM" id="SSF52788">
    <property type="entry name" value="Phosphotyrosine protein phosphatases I"/>
    <property type="match status" value="1"/>
</dbReference>
<evidence type="ECO:0000256" key="2">
    <source>
        <dbReference type="ARBA" id="ARBA00022801"/>
    </source>
</evidence>
<comment type="similarity">
    <text evidence="1">Belongs to the low molecular weight phosphotyrosine protein phosphatase family.</text>
</comment>
<protein>
    <recommendedName>
        <fullName evidence="4">Phosphotyrosine protein phosphatase I domain-containing protein</fullName>
    </recommendedName>
</protein>
<evidence type="ECO:0000313" key="6">
    <source>
        <dbReference type="Proteomes" id="UP000613743"/>
    </source>
</evidence>
<dbReference type="PRINTS" id="PR00719">
    <property type="entry name" value="LMWPTPASE"/>
</dbReference>
<name>A0A917JU68_9GAMM</name>
<sequence length="123" mass="13569">MPLTLDSAGTIGYHQGAAPDPRAMAAGMRRGLSFEGMAARKVVMDDFERFDLILAADKQNLADLKAICPVQFQNKLQLVLAFTEEGIEEVPDPYYGGEQGFEYVLDLLESSCEQLLLQIQSAR</sequence>
<reference evidence="5" key="1">
    <citation type="journal article" date="2014" name="Int. J. Syst. Evol. Microbiol.">
        <title>Complete genome sequence of Corynebacterium casei LMG S-19264T (=DSM 44701T), isolated from a smear-ripened cheese.</title>
        <authorList>
            <consortium name="US DOE Joint Genome Institute (JGI-PGF)"/>
            <person name="Walter F."/>
            <person name="Albersmeier A."/>
            <person name="Kalinowski J."/>
            <person name="Ruckert C."/>
        </authorList>
    </citation>
    <scope>NUCLEOTIDE SEQUENCE</scope>
    <source>
        <strain evidence="5">JCM 30804</strain>
    </source>
</reference>
<evidence type="ECO:0000259" key="4">
    <source>
        <dbReference type="SMART" id="SM00226"/>
    </source>
</evidence>
<dbReference type="Pfam" id="PF01451">
    <property type="entry name" value="LMWPc"/>
    <property type="match status" value="1"/>
</dbReference>
<dbReference type="InterPro" id="IPR017867">
    <property type="entry name" value="Tyr_phospatase_low_mol_wt"/>
</dbReference>
<evidence type="ECO:0000313" key="5">
    <source>
        <dbReference type="EMBL" id="GGI84358.1"/>
    </source>
</evidence>
<dbReference type="AlphaFoldDB" id="A0A917JU68"/>
<proteinExistence type="inferred from homology"/>
<gene>
    <name evidence="5" type="ORF">GCM10009332_22010</name>
</gene>
<evidence type="ECO:0000256" key="3">
    <source>
        <dbReference type="PIRSR" id="PIRSR617867-1"/>
    </source>
</evidence>
<keyword evidence="2" id="KW-0378">Hydrolase</keyword>
<dbReference type="GO" id="GO:0004725">
    <property type="term" value="F:protein tyrosine phosphatase activity"/>
    <property type="evidence" value="ECO:0007669"/>
    <property type="project" value="InterPro"/>
</dbReference>
<dbReference type="InterPro" id="IPR036196">
    <property type="entry name" value="Ptyr_pPase_sf"/>
</dbReference>
<accession>A0A917JU68</accession>
<evidence type="ECO:0000256" key="1">
    <source>
        <dbReference type="ARBA" id="ARBA00011063"/>
    </source>
</evidence>
<feature type="active site" description="Proton donor" evidence="3">
    <location>
        <position position="92"/>
    </location>
</feature>
<dbReference type="Proteomes" id="UP000613743">
    <property type="component" value="Unassembled WGS sequence"/>
</dbReference>